<dbReference type="Gene3D" id="3.50.50.60">
    <property type="entry name" value="FAD/NAD(P)-binding domain"/>
    <property type="match status" value="1"/>
</dbReference>
<dbReference type="EMBL" id="QWED01000620">
    <property type="protein sequence ID" value="RIJ02967.1"/>
    <property type="molecule type" value="Genomic_DNA"/>
</dbReference>
<dbReference type="InterPro" id="IPR036188">
    <property type="entry name" value="FAD/NAD-bd_sf"/>
</dbReference>
<feature type="non-terminal residue" evidence="1">
    <location>
        <position position="1"/>
    </location>
</feature>
<dbReference type="Proteomes" id="UP000265361">
    <property type="component" value="Unassembled WGS sequence"/>
</dbReference>
<name>A0A399PE48_9MICO</name>
<comment type="caution">
    <text evidence="1">The sequence shown here is derived from an EMBL/GenBank/DDBJ whole genome shotgun (WGS) entry which is preliminary data.</text>
</comment>
<dbReference type="AlphaFoldDB" id="A0A399PE48"/>
<accession>A0A399PE48</accession>
<reference evidence="1 2" key="1">
    <citation type="submission" date="2018-08" db="EMBL/GenBank/DDBJ databases">
        <title>Genome Sequence of Clavibacter michiganensis Subspecies type strains, and the Atypical Peach-Colored Strains Isolated from Tomato.</title>
        <authorList>
            <person name="Osdaghi E."/>
            <person name="Portier P."/>
            <person name="Briand M."/>
            <person name="Jacques M.-A."/>
        </authorList>
    </citation>
    <scope>NUCLEOTIDE SEQUENCE [LARGE SCALE GENOMIC DNA]</scope>
    <source>
        <strain evidence="1 2">CFBP 7577</strain>
    </source>
</reference>
<sequence length="72" mass="7304">VDLAGRVTGSARVRWTNALPFAASGHRERVQAVRDEAAEHPGLEITGSAVAGTGLASVVADAQAAAARLLGR</sequence>
<evidence type="ECO:0000313" key="2">
    <source>
        <dbReference type="Proteomes" id="UP000265361"/>
    </source>
</evidence>
<gene>
    <name evidence="1" type="ORF">DZF97_14365</name>
</gene>
<evidence type="ECO:0000313" key="1">
    <source>
        <dbReference type="EMBL" id="RIJ02967.1"/>
    </source>
</evidence>
<organism evidence="1 2">
    <name type="scientific">Clavibacter nebraskensis</name>
    <dbReference type="NCBI Taxonomy" id="31963"/>
    <lineage>
        <taxon>Bacteria</taxon>
        <taxon>Bacillati</taxon>
        <taxon>Actinomycetota</taxon>
        <taxon>Actinomycetes</taxon>
        <taxon>Micrococcales</taxon>
        <taxon>Microbacteriaceae</taxon>
        <taxon>Clavibacter</taxon>
    </lineage>
</organism>
<protein>
    <submittedName>
        <fullName evidence="1">Protoporphyrinogen oxidase</fullName>
    </submittedName>
</protein>
<proteinExistence type="predicted"/>